<feature type="transmembrane region" description="Helical" evidence="1">
    <location>
        <begin position="12"/>
        <end position="31"/>
    </location>
</feature>
<dbReference type="EMBL" id="AYYN01000112">
    <property type="protein sequence ID" value="KRM74112.1"/>
    <property type="molecule type" value="Genomic_DNA"/>
</dbReference>
<evidence type="ECO:0000313" key="4">
    <source>
        <dbReference type="Proteomes" id="UP000051612"/>
    </source>
</evidence>
<reference evidence="3 4" key="1">
    <citation type="journal article" date="2015" name="Genome Announc.">
        <title>Expanding the biotechnology potential of lactobacilli through comparative genomics of 213 strains and associated genera.</title>
        <authorList>
            <person name="Sun Z."/>
            <person name="Harris H.M."/>
            <person name="McCann A."/>
            <person name="Guo C."/>
            <person name="Argimon S."/>
            <person name="Zhang W."/>
            <person name="Yang X."/>
            <person name="Jeffery I.B."/>
            <person name="Cooney J.C."/>
            <person name="Kagawa T.F."/>
            <person name="Liu W."/>
            <person name="Song Y."/>
            <person name="Salvetti E."/>
            <person name="Wrobel A."/>
            <person name="Rasinkangas P."/>
            <person name="Parkhill J."/>
            <person name="Rea M.C."/>
            <person name="O'Sullivan O."/>
            <person name="Ritari J."/>
            <person name="Douillard F.P."/>
            <person name="Paul Ross R."/>
            <person name="Yang R."/>
            <person name="Briner A.E."/>
            <person name="Felis G.E."/>
            <person name="de Vos W.M."/>
            <person name="Barrangou R."/>
            <person name="Klaenhammer T.R."/>
            <person name="Caufield P.W."/>
            <person name="Cui Y."/>
            <person name="Zhang H."/>
            <person name="O'Toole P.W."/>
        </authorList>
    </citation>
    <scope>NUCLEOTIDE SEQUENCE [LARGE SCALE GENOMIC DNA]</scope>
    <source>
        <strain evidence="3 4">DSM 20452</strain>
    </source>
</reference>
<protein>
    <recommendedName>
        <fullName evidence="2">Sulfatase N-terminal domain-containing protein</fullName>
    </recommendedName>
</protein>
<feature type="transmembrane region" description="Helical" evidence="1">
    <location>
        <begin position="300"/>
        <end position="317"/>
    </location>
</feature>
<accession>A0A0R2B4J8</accession>
<feature type="transmembrane region" description="Helical" evidence="1">
    <location>
        <begin position="199"/>
        <end position="219"/>
    </location>
</feature>
<feature type="transmembrane region" description="Helical" evidence="1">
    <location>
        <begin position="51"/>
        <end position="71"/>
    </location>
</feature>
<dbReference type="AlphaFoldDB" id="A0A0R2B4J8"/>
<evidence type="ECO:0000259" key="2">
    <source>
        <dbReference type="Pfam" id="PF00884"/>
    </source>
</evidence>
<feature type="transmembrane region" description="Helical" evidence="1">
    <location>
        <begin position="264"/>
        <end position="280"/>
    </location>
</feature>
<dbReference type="Gene3D" id="3.40.720.10">
    <property type="entry name" value="Alkaline Phosphatase, subunit A"/>
    <property type="match status" value="1"/>
</dbReference>
<feature type="transmembrane region" description="Helical" evidence="1">
    <location>
        <begin position="147"/>
        <end position="163"/>
    </location>
</feature>
<evidence type="ECO:0000313" key="3">
    <source>
        <dbReference type="EMBL" id="KRM74112.1"/>
    </source>
</evidence>
<dbReference type="InterPro" id="IPR017850">
    <property type="entry name" value="Alkaline_phosphatase_core_sf"/>
</dbReference>
<proteinExistence type="predicted"/>
<dbReference type="Pfam" id="PF00884">
    <property type="entry name" value="Sulfatase"/>
    <property type="match status" value="1"/>
</dbReference>
<feature type="transmembrane region" description="Helical" evidence="1">
    <location>
        <begin position="83"/>
        <end position="101"/>
    </location>
</feature>
<dbReference type="RefSeq" id="WP_082613077.1">
    <property type="nucleotide sequence ID" value="NZ_AYYN01000112.1"/>
</dbReference>
<dbReference type="SUPFAM" id="SSF53649">
    <property type="entry name" value="Alkaline phosphatase-like"/>
    <property type="match status" value="1"/>
</dbReference>
<comment type="caution">
    <text evidence="3">The sequence shown here is derived from an EMBL/GenBank/DDBJ whole genome shotgun (WGS) entry which is preliminary data.</text>
</comment>
<name>A0A0R2B4J8_9LACO</name>
<feature type="transmembrane region" description="Helical" evidence="1">
    <location>
        <begin position="480"/>
        <end position="502"/>
    </location>
</feature>
<dbReference type="PATRIC" id="fig|1423772.3.peg.618"/>
<evidence type="ECO:0000256" key="1">
    <source>
        <dbReference type="SAM" id="Phobius"/>
    </source>
</evidence>
<gene>
    <name evidence="3" type="ORF">FC48_GL000568</name>
</gene>
<feature type="transmembrane region" description="Helical" evidence="1">
    <location>
        <begin position="399"/>
        <end position="424"/>
    </location>
</feature>
<feature type="transmembrane region" description="Helical" evidence="1">
    <location>
        <begin position="169"/>
        <end position="187"/>
    </location>
</feature>
<feature type="transmembrane region" description="Helical" evidence="1">
    <location>
        <begin position="113"/>
        <end position="135"/>
    </location>
</feature>
<keyword evidence="1" id="KW-0472">Membrane</keyword>
<feature type="transmembrane region" description="Helical" evidence="1">
    <location>
        <begin position="361"/>
        <end position="379"/>
    </location>
</feature>
<feature type="transmembrane region" description="Helical" evidence="1">
    <location>
        <begin position="514"/>
        <end position="533"/>
    </location>
</feature>
<feature type="transmembrane region" description="Helical" evidence="1">
    <location>
        <begin position="239"/>
        <end position="257"/>
    </location>
</feature>
<dbReference type="Proteomes" id="UP000051612">
    <property type="component" value="Unassembled WGS sequence"/>
</dbReference>
<keyword evidence="1" id="KW-0812">Transmembrane</keyword>
<sequence length="988" mass="111344">MIKKDVGSKLKAWSVTYGAMVLTLFNALYWQHEPQILQQDTISFKYLLANVLHGFSVTGPVLALLLIGYLVAHSKTIGLAQIWGWLFVGGWISLALLYMLQSNPVWVGYFYNAIFPILRNAYPLASGVFLGTLTLKGMRKLFAVTPYTYYIFFIILIVIPTIFNQDIFSYNGGSSVFYAWVIFNLGANLPLERTDMKDGFALLGAGLLLILFLGMMPLISKGSHGDLSTANRLTNSASLFPILFSICLLNYFVYNLSWKQKQRYILGLLGAMLLSSNSTLVELTNMLNIGAGWGLRYLELLEAILVPLVIIMCVRIYDKTSWAKKLANLDRGLDTWNLHNLEQKVKLVVSKSKLGILSHKYQLLVVGVMLFFAYFSFVLTSVNGHVADSMTGDITYSAWTFAVLQRPQMIAFTALLFICVHIFLRGLTNNFWLAFLVGDYLIIIWLIATRLKIDSRREPILPSEAKMVESYGDLLQMAPAWAVVLGGILLVGGIILSIWLSRKKQVKGLSFKQRVIYMLLPILVVFSSCFWNHEGSTAKKIMRNVGNDPLFHYQLYAVQLNGPTIQFLNNIDIVIMDQPKSYSKAKIQEIVTKYSLLARQINATRTNTLGDQTIIFNLSESFSDPNNVDGTKLKSDPIPYVHQLMSQGSGGRMISASYGGGTANTEYMTLTGFPMANFAPTISTPYAQIVATSSYAPSIVDYFSNSVAIHPYVGNFYSRPVVYNKFGFDDYIYLGSKTGVKYQENVGTNPYLSDRTAYMNALEAIKNNRTLGQFINLITIQNHMPYNDYYGNDSKFEVMEAVDIDNTRSAINNFARGIHYTDKYLEEFITQIDQIKKPITIVFYGDHLPGIYANDMQKDGLSLHETDYFVYSNKYAQQNGAKSSLVKSKVVSPNDFPAMVAEKTNSKISPYYALLTEVYQKIPAFYLESSVSNSKTRIVDYVTEKEQVLNEKQLTAEQKEILEDLKLIQYDATTGKNYVKDTKFMQMP</sequence>
<dbReference type="CDD" id="cd16015">
    <property type="entry name" value="LTA_synthase"/>
    <property type="match status" value="1"/>
</dbReference>
<keyword evidence="1" id="KW-1133">Transmembrane helix</keyword>
<dbReference type="InterPro" id="IPR000917">
    <property type="entry name" value="Sulfatase_N"/>
</dbReference>
<organism evidence="3 4">
    <name type="scientific">Ligilactobacillus murinus DSM 20452 = NBRC 14221</name>
    <dbReference type="NCBI Taxonomy" id="1423772"/>
    <lineage>
        <taxon>Bacteria</taxon>
        <taxon>Bacillati</taxon>
        <taxon>Bacillota</taxon>
        <taxon>Bacilli</taxon>
        <taxon>Lactobacillales</taxon>
        <taxon>Lactobacillaceae</taxon>
        <taxon>Ligilactobacillus</taxon>
    </lineage>
</organism>
<feature type="transmembrane region" description="Helical" evidence="1">
    <location>
        <begin position="431"/>
        <end position="448"/>
    </location>
</feature>
<feature type="domain" description="Sulfatase N-terminal" evidence="2">
    <location>
        <begin position="612"/>
        <end position="901"/>
    </location>
</feature>